<evidence type="ECO:0000256" key="1">
    <source>
        <dbReference type="ARBA" id="ARBA00006322"/>
    </source>
</evidence>
<dbReference type="CTD" id="103179679"/>
<sequence>MTYKVPSNSDYLLRWWSSAVSESSCFPFSLHILYFSGRGMSDFTQFFCFSSPHRIYPTPSDPDHVPQLFLDDAKVKNFITCFKDKQFLVFFFKQLKLNHSGRYEESFPYLSPCGPEHNYVRCDDRPIVFTHLLDGPPGQQSLSFCGGADRLAVPFQPEKLVMLAENGRVYHPGPEKAGGVGLVKSSLAFELSPCFEYQDGPGQPPTHFHWQEKRHPLTNELLRLI</sequence>
<dbReference type="PANTHER" id="PTHR31449">
    <property type="entry name" value="UPF0598 PROTEIN C8ORF82"/>
    <property type="match status" value="1"/>
</dbReference>
<dbReference type="KEGG" id="nss:113427477"/>
<proteinExistence type="inferred from homology"/>
<dbReference type="RefSeq" id="XP_026545783.1">
    <property type="nucleotide sequence ID" value="XM_026689998.1"/>
</dbReference>
<accession>A0A6J1VYU4</accession>
<dbReference type="GeneID" id="113427477"/>
<dbReference type="Pfam" id="PF14956">
    <property type="entry name" value="DUF4505"/>
    <property type="match status" value="1"/>
</dbReference>
<dbReference type="AlphaFoldDB" id="A0A6J1VYU4"/>
<dbReference type="Proteomes" id="UP000504612">
    <property type="component" value="Unplaced"/>
</dbReference>
<keyword evidence="2" id="KW-1185">Reference proteome</keyword>
<name>A0A6J1VYU4_9SAUR</name>
<dbReference type="PANTHER" id="PTHR31449:SF3">
    <property type="entry name" value="UPF0598 PROTEIN C8ORF82"/>
    <property type="match status" value="1"/>
</dbReference>
<organism evidence="2 3">
    <name type="scientific">Notechis scutatus</name>
    <name type="common">mainland tiger snake</name>
    <dbReference type="NCBI Taxonomy" id="8663"/>
    <lineage>
        <taxon>Eukaryota</taxon>
        <taxon>Metazoa</taxon>
        <taxon>Chordata</taxon>
        <taxon>Craniata</taxon>
        <taxon>Vertebrata</taxon>
        <taxon>Euteleostomi</taxon>
        <taxon>Lepidosauria</taxon>
        <taxon>Squamata</taxon>
        <taxon>Bifurcata</taxon>
        <taxon>Unidentata</taxon>
        <taxon>Episquamata</taxon>
        <taxon>Toxicofera</taxon>
        <taxon>Serpentes</taxon>
        <taxon>Colubroidea</taxon>
        <taxon>Elapidae</taxon>
        <taxon>Hydrophiinae</taxon>
        <taxon>Notechis</taxon>
    </lineage>
</organism>
<gene>
    <name evidence="3" type="primary">CUNH8orf82</name>
</gene>
<dbReference type="InterPro" id="IPR028108">
    <property type="entry name" value="DUF4505"/>
</dbReference>
<evidence type="ECO:0000313" key="2">
    <source>
        <dbReference type="Proteomes" id="UP000504612"/>
    </source>
</evidence>
<evidence type="ECO:0000313" key="3">
    <source>
        <dbReference type="RefSeq" id="XP_026545783.1"/>
    </source>
</evidence>
<protein>
    <submittedName>
        <fullName evidence="3">UPF0598 protein C8orf82 homolog</fullName>
    </submittedName>
</protein>
<reference evidence="3" key="1">
    <citation type="submission" date="2025-08" db="UniProtKB">
        <authorList>
            <consortium name="RefSeq"/>
        </authorList>
    </citation>
    <scope>IDENTIFICATION</scope>
</reference>
<comment type="similarity">
    <text evidence="1">Belongs to the UPF0598 family.</text>
</comment>